<evidence type="ECO:0000259" key="5">
    <source>
        <dbReference type="SMART" id="SM00382"/>
    </source>
</evidence>
<evidence type="ECO:0000313" key="6">
    <source>
        <dbReference type="EMBL" id="MBB2958724.1"/>
    </source>
</evidence>
<dbReference type="RefSeq" id="WP_183625869.1">
    <property type="nucleotide sequence ID" value="NZ_JACHWJ010000004.1"/>
</dbReference>
<evidence type="ECO:0000256" key="4">
    <source>
        <dbReference type="ARBA" id="ARBA00040480"/>
    </source>
</evidence>
<dbReference type="SUPFAM" id="SSF52540">
    <property type="entry name" value="P-loop containing nucleoside triphosphate hydrolases"/>
    <property type="match status" value="1"/>
</dbReference>
<evidence type="ECO:0000313" key="7">
    <source>
        <dbReference type="Proteomes" id="UP000545286"/>
    </source>
</evidence>
<dbReference type="Pfam" id="PF00004">
    <property type="entry name" value="AAA"/>
    <property type="match status" value="1"/>
</dbReference>
<dbReference type="PANTHER" id="PTHR42960:SF1">
    <property type="entry name" value="YCF46 PROTEIN"/>
    <property type="match status" value="1"/>
</dbReference>
<evidence type="ECO:0000256" key="2">
    <source>
        <dbReference type="ARBA" id="ARBA00022840"/>
    </source>
</evidence>
<dbReference type="PANTHER" id="PTHR42960">
    <property type="entry name" value="YCF46 PROTEIN"/>
    <property type="match status" value="1"/>
</dbReference>
<dbReference type="SMART" id="SM00382">
    <property type="entry name" value="AAA"/>
    <property type="match status" value="1"/>
</dbReference>
<dbReference type="AlphaFoldDB" id="A0A7W4URA8"/>
<name>A0A7W4URA8_9MICO</name>
<accession>A0A7W4URA8</accession>
<keyword evidence="7" id="KW-1185">Reference proteome</keyword>
<dbReference type="GO" id="GO:0005524">
    <property type="term" value="F:ATP binding"/>
    <property type="evidence" value="ECO:0007669"/>
    <property type="project" value="UniProtKB-KW"/>
</dbReference>
<evidence type="ECO:0000256" key="1">
    <source>
        <dbReference type="ARBA" id="ARBA00022741"/>
    </source>
</evidence>
<feature type="domain" description="AAA+ ATPase" evidence="5">
    <location>
        <begin position="266"/>
        <end position="399"/>
    </location>
</feature>
<dbReference type="Proteomes" id="UP000545286">
    <property type="component" value="Unassembled WGS sequence"/>
</dbReference>
<dbReference type="InterPro" id="IPR052381">
    <property type="entry name" value="AAA_domain_protein"/>
</dbReference>
<keyword evidence="2" id="KW-0067">ATP-binding</keyword>
<dbReference type="Gene3D" id="3.40.50.300">
    <property type="entry name" value="P-loop containing nucleotide triphosphate hydrolases"/>
    <property type="match status" value="1"/>
</dbReference>
<comment type="caution">
    <text evidence="6">The sequence shown here is derived from an EMBL/GenBank/DDBJ whole genome shotgun (WGS) entry which is preliminary data.</text>
</comment>
<proteinExistence type="inferred from homology"/>
<protein>
    <recommendedName>
        <fullName evidence="4">Uncharacterized AAA domain-containing protein ycf46</fullName>
    </recommendedName>
</protein>
<dbReference type="InterPro" id="IPR003593">
    <property type="entry name" value="AAA+_ATPase"/>
</dbReference>
<evidence type="ECO:0000256" key="3">
    <source>
        <dbReference type="ARBA" id="ARBA00038088"/>
    </source>
</evidence>
<dbReference type="EMBL" id="JACHWJ010000004">
    <property type="protein sequence ID" value="MBB2958724.1"/>
    <property type="molecule type" value="Genomic_DNA"/>
</dbReference>
<organism evidence="6 7">
    <name type="scientific">Pseudoclavibacter helvolus</name>
    <dbReference type="NCBI Taxonomy" id="255205"/>
    <lineage>
        <taxon>Bacteria</taxon>
        <taxon>Bacillati</taxon>
        <taxon>Actinomycetota</taxon>
        <taxon>Actinomycetes</taxon>
        <taxon>Micrococcales</taxon>
        <taxon>Microbacteriaceae</taxon>
        <taxon>Pseudoclavibacter</taxon>
    </lineage>
</organism>
<comment type="similarity">
    <text evidence="3">Belongs to the AAA ATPase family. Highly divergent.</text>
</comment>
<dbReference type="GO" id="GO:0016887">
    <property type="term" value="F:ATP hydrolysis activity"/>
    <property type="evidence" value="ECO:0007669"/>
    <property type="project" value="InterPro"/>
</dbReference>
<keyword evidence="1" id="KW-0547">Nucleotide-binding</keyword>
<dbReference type="Gene3D" id="1.10.8.60">
    <property type="match status" value="1"/>
</dbReference>
<dbReference type="InterPro" id="IPR027417">
    <property type="entry name" value="P-loop_NTPase"/>
</dbReference>
<gene>
    <name evidence="6" type="ORF">FHX72_002870</name>
</gene>
<sequence length="520" mass="56887">MPNQLETSEILLRYIKARVPFIAVRSIERGRAMDVLNHAASQMRSMAFFTHSRTTGLHELGSPSPISDDRSLVGALDYATSVLTSRNHSNFIFMDVEDLDSESSSSRHFAEMARLAEARQGSIIVVVSSSIWAGLSRLGMTVTLDLPDVDELADVINDLADDHRSLMPIEWGPDEIRRASEILVGVTQTEAVNAITTLLAKGSVHNEDIVELSKFKEQVFGDLNGIESVNLKPGDYQVGGLTNLRTWLGRKKELIRADLTSTPLHPPKGVLLVGVPGCGKSLSAKAIASEWQLPLYRLDMGSGLGMYVGQSEGQLREALEAAERVSPCVLWVDEIEKGFASGDGDSGITRRLVGQFLYWLQENTSKVFLVATANDVTSLPPEMLRKGRFDEIFFVDLPTDDERREIVELYTQKYLASLPDASLSARLVELTRGFSGSDIEAAVHDIATDNFLAGAVGLPDSAYVERVFANVMPFSRTNPEEVAAIRSWGMERAVPAGADERSDETGFAAPSARRIVMTGV</sequence>
<dbReference type="InterPro" id="IPR003959">
    <property type="entry name" value="ATPase_AAA_core"/>
</dbReference>
<reference evidence="6 7" key="1">
    <citation type="submission" date="2020-08" db="EMBL/GenBank/DDBJ databases">
        <title>Sequencing the genomes of 1000 actinobacteria strains.</title>
        <authorList>
            <person name="Klenk H.-P."/>
        </authorList>
    </citation>
    <scope>NUCLEOTIDE SEQUENCE [LARGE SCALE GENOMIC DNA]</scope>
    <source>
        <strain evidence="6 7">DSM 20419</strain>
    </source>
</reference>